<dbReference type="CDD" id="cd12885">
    <property type="entry name" value="SPRY_RanBP_like"/>
    <property type="match status" value="1"/>
</dbReference>
<organism evidence="2 3">
    <name type="scientific">Globodera rostochiensis</name>
    <name type="common">Golden nematode worm</name>
    <name type="synonym">Heterodera rostochiensis</name>
    <dbReference type="NCBI Taxonomy" id="31243"/>
    <lineage>
        <taxon>Eukaryota</taxon>
        <taxon>Metazoa</taxon>
        <taxon>Ecdysozoa</taxon>
        <taxon>Nematoda</taxon>
        <taxon>Chromadorea</taxon>
        <taxon>Rhabditida</taxon>
        <taxon>Tylenchina</taxon>
        <taxon>Tylenchomorpha</taxon>
        <taxon>Tylenchoidea</taxon>
        <taxon>Heteroderidae</taxon>
        <taxon>Heteroderinae</taxon>
        <taxon>Globodera</taxon>
    </lineage>
</organism>
<dbReference type="Pfam" id="PF00622">
    <property type="entry name" value="SPRY"/>
    <property type="match status" value="1"/>
</dbReference>
<dbReference type="SMART" id="SM00449">
    <property type="entry name" value="SPRY"/>
    <property type="match status" value="1"/>
</dbReference>
<dbReference type="InterPro" id="IPR013320">
    <property type="entry name" value="ConA-like_dom_sf"/>
</dbReference>
<dbReference type="Gene3D" id="2.60.120.920">
    <property type="match status" value="1"/>
</dbReference>
<proteinExistence type="predicted"/>
<protein>
    <submittedName>
        <fullName evidence="3">B30.2/SPRY domain-containing protein</fullName>
    </submittedName>
</protein>
<accession>A0A914HPD4</accession>
<dbReference type="SUPFAM" id="SSF49899">
    <property type="entry name" value="Concanavalin A-like lectins/glucanases"/>
    <property type="match status" value="1"/>
</dbReference>
<dbReference type="InterPro" id="IPR001870">
    <property type="entry name" value="B30.2/SPRY"/>
</dbReference>
<dbReference type="AlphaFoldDB" id="A0A914HPD4"/>
<dbReference type="InterPro" id="IPR043136">
    <property type="entry name" value="B30.2/SPRY_sf"/>
</dbReference>
<dbReference type="PROSITE" id="PS50188">
    <property type="entry name" value="B302_SPRY"/>
    <property type="match status" value="1"/>
</dbReference>
<dbReference type="WBParaSite" id="Gr19_v10_g2994.t1">
    <property type="protein sequence ID" value="Gr19_v10_g2994.t1"/>
    <property type="gene ID" value="Gr19_v10_g2994"/>
</dbReference>
<dbReference type="InterPro" id="IPR003877">
    <property type="entry name" value="SPRY_dom"/>
</dbReference>
<feature type="domain" description="B30.2/SPRY" evidence="1">
    <location>
        <begin position="1"/>
        <end position="203"/>
    </location>
</feature>
<name>A0A914HPD4_GLORO</name>
<dbReference type="Proteomes" id="UP000887572">
    <property type="component" value="Unplaced"/>
</dbReference>
<keyword evidence="2" id="KW-1185">Reference proteome</keyword>
<dbReference type="InterPro" id="IPR044736">
    <property type="entry name" value="Gid1/RanBPM/SPLA_SPRY"/>
</dbReference>
<sequence length="210" mass="23370">MSEVGIPKIGIPTIPVLTPQNRWDIAACAKDLMLVERKRLIAKRCDDNFSEMFWERTNSGSRSVFAEMPIPKKDIGIFYFELKIGTKDDKMSILYFGLATKQMPLNSIVGTEKGTYAYGNHGQFCCHDEEIETPSYKPFDVGDVVGCGVNLATRRIIYTKNGERLDTADLFVDSAGDLSDLFPCVTLFSPGNKIEANFGPIFTFDIADGI</sequence>
<evidence type="ECO:0000313" key="3">
    <source>
        <dbReference type="WBParaSite" id="Gr19_v10_g2994.t1"/>
    </source>
</evidence>
<evidence type="ECO:0000259" key="1">
    <source>
        <dbReference type="PROSITE" id="PS50188"/>
    </source>
</evidence>
<evidence type="ECO:0000313" key="2">
    <source>
        <dbReference type="Proteomes" id="UP000887572"/>
    </source>
</evidence>
<reference evidence="3" key="1">
    <citation type="submission" date="2022-11" db="UniProtKB">
        <authorList>
            <consortium name="WormBaseParasite"/>
        </authorList>
    </citation>
    <scope>IDENTIFICATION</scope>
</reference>